<feature type="domain" description="Protein kinase" evidence="3">
    <location>
        <begin position="313"/>
        <end position="676"/>
    </location>
</feature>
<dbReference type="InterPro" id="IPR011009">
    <property type="entry name" value="Kinase-like_dom_sf"/>
</dbReference>
<dbReference type="GO" id="GO:0005524">
    <property type="term" value="F:ATP binding"/>
    <property type="evidence" value="ECO:0007669"/>
    <property type="project" value="UniProtKB-KW"/>
</dbReference>
<evidence type="ECO:0000313" key="4">
    <source>
        <dbReference type="EMBL" id="GBB97023.1"/>
    </source>
</evidence>
<dbReference type="PROSITE" id="PS50011">
    <property type="entry name" value="PROTEIN_KINASE_DOM"/>
    <property type="match status" value="1"/>
</dbReference>
<evidence type="ECO:0000256" key="2">
    <source>
        <dbReference type="ARBA" id="ARBA00022840"/>
    </source>
</evidence>
<reference evidence="4 5" key="1">
    <citation type="submission" date="2017-11" db="EMBL/GenBank/DDBJ databases">
        <title>The genome of Rhizophagus clarus HR1 reveals common genetic basis of auxotrophy among arbuscular mycorrhizal fungi.</title>
        <authorList>
            <person name="Kobayashi Y."/>
        </authorList>
    </citation>
    <scope>NUCLEOTIDE SEQUENCE [LARGE SCALE GENOMIC DNA]</scope>
    <source>
        <strain evidence="4 5">HR1</strain>
    </source>
</reference>
<dbReference type="GO" id="GO:0004674">
    <property type="term" value="F:protein serine/threonine kinase activity"/>
    <property type="evidence" value="ECO:0007669"/>
    <property type="project" value="TreeGrafter"/>
</dbReference>
<dbReference type="Gene3D" id="1.10.510.10">
    <property type="entry name" value="Transferase(Phosphotransferase) domain 1"/>
    <property type="match status" value="1"/>
</dbReference>
<accession>A0A2Z6R3Z7</accession>
<dbReference type="PANTHER" id="PTHR44329">
    <property type="entry name" value="SERINE/THREONINE-PROTEIN KINASE TNNI3K-RELATED"/>
    <property type="match status" value="1"/>
</dbReference>
<comment type="caution">
    <text evidence="4">The sequence shown here is derived from an EMBL/GenBank/DDBJ whole genome shotgun (WGS) entry which is preliminary data.</text>
</comment>
<sequence length="751" mass="88149">MCNLFFSRKSSEDSEYILYGKQLKIKNQRDIIFEWIPYNSLDDIKGIGRDDIVLIYSAIWKDGQLRYNMFKRRYMREPNKKVALKCLDNPQNGIDEILNKDLKIYGLSQNPNTKEYILVTQDGYCKECGEKYTNIMYNWCKQCHIKNFTSGNEKIDDFIQEIQSSIHDPSDIVVEWIPYNQFNEIKEIGISDSVAVYSAIWKDGPLYYNNETWKWTRNSGEKIALKCLNNSRNDTQNFLREAKKYLTENNDFHENKIYGISQNPNTKDYIMVLKIDILTSTVENKEIDNFIQEMQLKINYKNIIFEWIPYNQFYDIEEICKGWFATVYLAIWKDGPLCYNLKEKKHLRESDKTVTLKYFNFSQNNGINEFLNEAKNYSIRKDNLSKDKIYGISQKPNTNDYILVLYNEYSQEYFKECYVKYNKVFGCEKIFTNWISGNEKVDGLIQEMQSKINIYGDILFEWIPYNQFSDIEKVGRGGFATVYSAKWKDGPLRYHKDKNEWIRNSDKKVALKCLGNSQNITNEFLNEVKAYSTNNFDSPGKIIGVYGISQNTNTKEYIIVLQYAEDMGLCGEIDDIDEKNIYGVMPYVAPEVLRGKPYTQAADIYSFGMVMYFVATERQPFASFAHDELLALDICKGIRPEINEPEAPKCYIDLMKKCWDTNPDDRLNAAIIEEFIISFYNSYRSQDDEIKKQFQEAEKYRSTNKNRKSTIHPQAIYTSRLLNPFTKDLNDSNTAECLDCEIKSNNTYVTS</sequence>
<organism evidence="4 5">
    <name type="scientific">Rhizophagus clarus</name>
    <dbReference type="NCBI Taxonomy" id="94130"/>
    <lineage>
        <taxon>Eukaryota</taxon>
        <taxon>Fungi</taxon>
        <taxon>Fungi incertae sedis</taxon>
        <taxon>Mucoromycota</taxon>
        <taxon>Glomeromycotina</taxon>
        <taxon>Glomeromycetes</taxon>
        <taxon>Glomerales</taxon>
        <taxon>Glomeraceae</taxon>
        <taxon>Rhizophagus</taxon>
    </lineage>
</organism>
<name>A0A2Z6R3Z7_9GLOM</name>
<evidence type="ECO:0000313" key="5">
    <source>
        <dbReference type="Proteomes" id="UP000247702"/>
    </source>
</evidence>
<dbReference type="Proteomes" id="UP000247702">
    <property type="component" value="Unassembled WGS sequence"/>
</dbReference>
<gene>
    <name evidence="4" type="ORF">RclHR1_00290021</name>
</gene>
<evidence type="ECO:0000259" key="3">
    <source>
        <dbReference type="PROSITE" id="PS50011"/>
    </source>
</evidence>
<keyword evidence="2" id="KW-0067">ATP-binding</keyword>
<dbReference type="SUPFAM" id="SSF56112">
    <property type="entry name" value="Protein kinase-like (PK-like)"/>
    <property type="match status" value="1"/>
</dbReference>
<dbReference type="AlphaFoldDB" id="A0A2Z6R3Z7"/>
<dbReference type="InterPro" id="IPR051681">
    <property type="entry name" value="Ser/Thr_Kinases-Pseudokinases"/>
</dbReference>
<dbReference type="PANTHER" id="PTHR44329:SF298">
    <property type="entry name" value="MIXED LINEAGE KINASE DOMAIN-LIKE PROTEIN"/>
    <property type="match status" value="1"/>
</dbReference>
<proteinExistence type="predicted"/>
<keyword evidence="5" id="KW-1185">Reference proteome</keyword>
<protein>
    <recommendedName>
        <fullName evidence="3">Protein kinase domain-containing protein</fullName>
    </recommendedName>
</protein>
<dbReference type="Gene3D" id="3.30.200.20">
    <property type="entry name" value="Phosphorylase Kinase, domain 1"/>
    <property type="match status" value="1"/>
</dbReference>
<dbReference type="EMBL" id="BEXD01002112">
    <property type="protein sequence ID" value="GBB97023.1"/>
    <property type="molecule type" value="Genomic_DNA"/>
</dbReference>
<dbReference type="InterPro" id="IPR000719">
    <property type="entry name" value="Prot_kinase_dom"/>
</dbReference>
<dbReference type="Pfam" id="PF00069">
    <property type="entry name" value="Pkinase"/>
    <property type="match status" value="1"/>
</dbReference>
<keyword evidence="1" id="KW-0547">Nucleotide-binding</keyword>
<evidence type="ECO:0000256" key="1">
    <source>
        <dbReference type="ARBA" id="ARBA00022741"/>
    </source>
</evidence>